<keyword evidence="2" id="KW-1185">Reference proteome</keyword>
<dbReference type="AlphaFoldDB" id="A0AAV6YQF5"/>
<organism evidence="1 2">
    <name type="scientific">Engystomops pustulosus</name>
    <name type="common">Tungara frog</name>
    <name type="synonym">Physalaemus pustulosus</name>
    <dbReference type="NCBI Taxonomy" id="76066"/>
    <lineage>
        <taxon>Eukaryota</taxon>
        <taxon>Metazoa</taxon>
        <taxon>Chordata</taxon>
        <taxon>Craniata</taxon>
        <taxon>Vertebrata</taxon>
        <taxon>Euteleostomi</taxon>
        <taxon>Amphibia</taxon>
        <taxon>Batrachia</taxon>
        <taxon>Anura</taxon>
        <taxon>Neobatrachia</taxon>
        <taxon>Hyloidea</taxon>
        <taxon>Leptodactylidae</taxon>
        <taxon>Leiuperinae</taxon>
        <taxon>Engystomops</taxon>
    </lineage>
</organism>
<comment type="caution">
    <text evidence="1">The sequence shown here is derived from an EMBL/GenBank/DDBJ whole genome shotgun (WGS) entry which is preliminary data.</text>
</comment>
<reference evidence="1" key="1">
    <citation type="thesis" date="2020" institute="ProQuest LLC" country="789 East Eisenhower Parkway, Ann Arbor, MI, USA">
        <title>Comparative Genomics and Chromosome Evolution.</title>
        <authorList>
            <person name="Mudd A.B."/>
        </authorList>
    </citation>
    <scope>NUCLEOTIDE SEQUENCE</scope>
    <source>
        <strain evidence="1">237g6f4</strain>
        <tissue evidence="1">Blood</tissue>
    </source>
</reference>
<gene>
    <name evidence="1" type="ORF">GDO81_020831</name>
</gene>
<protein>
    <submittedName>
        <fullName evidence="1">Uncharacterized protein</fullName>
    </submittedName>
</protein>
<name>A0AAV6YQF5_ENGPU</name>
<dbReference type="EMBL" id="WNYA01014456">
    <property type="protein sequence ID" value="KAG8539502.1"/>
    <property type="molecule type" value="Genomic_DNA"/>
</dbReference>
<evidence type="ECO:0000313" key="2">
    <source>
        <dbReference type="Proteomes" id="UP000824782"/>
    </source>
</evidence>
<sequence length="96" mass="10785">MEGKKMKVLEFGIKGHGVCTAGAPWYAKHRRAITHCLSHIGQGHHRGHPCRCNGPSTPHFLCNLPCRDHSDRNIDQWPMVTQCNGGHYSPKQFNIS</sequence>
<evidence type="ECO:0000313" key="1">
    <source>
        <dbReference type="EMBL" id="KAG8539502.1"/>
    </source>
</evidence>
<accession>A0AAV6YQF5</accession>
<dbReference type="Proteomes" id="UP000824782">
    <property type="component" value="Unassembled WGS sequence"/>
</dbReference>
<proteinExistence type="predicted"/>